<dbReference type="EMBL" id="JACGWO010000004">
    <property type="protein sequence ID" value="KAK4430587.1"/>
    <property type="molecule type" value="Genomic_DNA"/>
</dbReference>
<keyword evidence="2" id="KW-0936">Ethylene signaling pathway</keyword>
<evidence type="ECO:0000259" key="11">
    <source>
        <dbReference type="PROSITE" id="PS51032"/>
    </source>
</evidence>
<keyword evidence="4" id="KW-0805">Transcription regulation</keyword>
<gene>
    <name evidence="12" type="ORF">Salat_1359400</name>
</gene>
<evidence type="ECO:0000256" key="10">
    <source>
        <dbReference type="SAM" id="MobiDB-lite"/>
    </source>
</evidence>
<dbReference type="Gene3D" id="3.30.730.10">
    <property type="entry name" value="AP2/ERF domain"/>
    <property type="match status" value="1"/>
</dbReference>
<dbReference type="InterPro" id="IPR016177">
    <property type="entry name" value="DNA-bd_dom_sf"/>
</dbReference>
<dbReference type="InterPro" id="IPR051758">
    <property type="entry name" value="ERF/AP2-like"/>
</dbReference>
<feature type="region of interest" description="Disordered" evidence="10">
    <location>
        <begin position="1"/>
        <end position="71"/>
    </location>
</feature>
<evidence type="ECO:0000256" key="9">
    <source>
        <dbReference type="ARBA" id="ARBA00024343"/>
    </source>
</evidence>
<evidence type="ECO:0000256" key="8">
    <source>
        <dbReference type="ARBA" id="ARBA00023242"/>
    </source>
</evidence>
<comment type="similarity">
    <text evidence="9">Belongs to the AP2/ERF transcription factor family. ERF subfamily.</text>
</comment>
<dbReference type="InterPro" id="IPR036955">
    <property type="entry name" value="AP2/ERF_dom_sf"/>
</dbReference>
<accession>A0AAE1YIA3</accession>
<evidence type="ECO:0000256" key="1">
    <source>
        <dbReference type="ARBA" id="ARBA00004123"/>
    </source>
</evidence>
<reference evidence="12" key="1">
    <citation type="submission" date="2020-06" db="EMBL/GenBank/DDBJ databases">
        <authorList>
            <person name="Li T."/>
            <person name="Hu X."/>
            <person name="Zhang T."/>
            <person name="Song X."/>
            <person name="Zhang H."/>
            <person name="Dai N."/>
            <person name="Sheng W."/>
            <person name="Hou X."/>
            <person name="Wei L."/>
        </authorList>
    </citation>
    <scope>NUCLEOTIDE SEQUENCE</scope>
    <source>
        <strain evidence="12">3651</strain>
        <tissue evidence="12">Leaf</tissue>
    </source>
</reference>
<dbReference type="GO" id="GO:0009873">
    <property type="term" value="P:ethylene-activated signaling pathway"/>
    <property type="evidence" value="ECO:0007669"/>
    <property type="project" value="UniProtKB-KW"/>
</dbReference>
<sequence>MAAAIDIYGSSSSQVFSTDPLREELMQALQPFMKSASPSSFSSSTSNTSSPSPPSTSSSSSSSSSDYFSFPPSPFSSDQPNMYTGFSSVPSRTQLFSPGFSSFSPMGDEQTVSTIGLNQLTPSQILQIQAQFQLHQQQLQQQQQLSYKFSQLQHQGNSFSSFLGPKPVPMKQSGAPSKPGKLYRGVRQRHWGKWVAEIRLPKNRTRLWLGTFDTAEDAALAYDKAAYKLRGEFARLNFPHLRHQLCRESSEFKPLQSSVDAKLQAICENLANSQKQGKNSGEPCSISNQKKEITKTSVPKIENTSDDSSNDGFKEAVKVEPSISSSASPSPSSDETSWTGSASPESDITFLDFPEPSFDEFDNFLLQKYPSVEIDWAAL</sequence>
<comment type="caution">
    <text evidence="12">The sequence shown here is derived from an EMBL/GenBank/DDBJ whole genome shotgun (WGS) entry which is preliminary data.</text>
</comment>
<keyword evidence="6" id="KW-0010">Activator</keyword>
<feature type="region of interest" description="Disordered" evidence="10">
    <location>
        <begin position="160"/>
        <end position="182"/>
    </location>
</feature>
<dbReference type="PROSITE" id="PS51032">
    <property type="entry name" value="AP2_ERF"/>
    <property type="match status" value="1"/>
</dbReference>
<evidence type="ECO:0000256" key="3">
    <source>
        <dbReference type="ARBA" id="ARBA00022821"/>
    </source>
</evidence>
<dbReference type="SMART" id="SM00380">
    <property type="entry name" value="AP2"/>
    <property type="match status" value="1"/>
</dbReference>
<evidence type="ECO:0000256" key="5">
    <source>
        <dbReference type="ARBA" id="ARBA00023125"/>
    </source>
</evidence>
<dbReference type="SUPFAM" id="SSF54171">
    <property type="entry name" value="DNA-binding domain"/>
    <property type="match status" value="1"/>
</dbReference>
<keyword evidence="5" id="KW-0238">DNA-binding</keyword>
<dbReference type="GO" id="GO:0006952">
    <property type="term" value="P:defense response"/>
    <property type="evidence" value="ECO:0007669"/>
    <property type="project" value="UniProtKB-KW"/>
</dbReference>
<feature type="domain" description="AP2/ERF" evidence="11">
    <location>
        <begin position="182"/>
        <end position="239"/>
    </location>
</feature>
<keyword evidence="3" id="KW-0611">Plant defense</keyword>
<evidence type="ECO:0000256" key="2">
    <source>
        <dbReference type="ARBA" id="ARBA00022745"/>
    </source>
</evidence>
<organism evidence="12 13">
    <name type="scientific">Sesamum alatum</name>
    <dbReference type="NCBI Taxonomy" id="300844"/>
    <lineage>
        <taxon>Eukaryota</taxon>
        <taxon>Viridiplantae</taxon>
        <taxon>Streptophyta</taxon>
        <taxon>Embryophyta</taxon>
        <taxon>Tracheophyta</taxon>
        <taxon>Spermatophyta</taxon>
        <taxon>Magnoliopsida</taxon>
        <taxon>eudicotyledons</taxon>
        <taxon>Gunneridae</taxon>
        <taxon>Pentapetalae</taxon>
        <taxon>asterids</taxon>
        <taxon>lamiids</taxon>
        <taxon>Lamiales</taxon>
        <taxon>Pedaliaceae</taxon>
        <taxon>Sesamum</taxon>
    </lineage>
</organism>
<feature type="region of interest" description="Disordered" evidence="10">
    <location>
        <begin position="273"/>
        <end position="351"/>
    </location>
</feature>
<evidence type="ECO:0000256" key="6">
    <source>
        <dbReference type="ARBA" id="ARBA00023159"/>
    </source>
</evidence>
<evidence type="ECO:0000313" key="13">
    <source>
        <dbReference type="Proteomes" id="UP001293254"/>
    </source>
</evidence>
<dbReference type="InterPro" id="IPR001471">
    <property type="entry name" value="AP2/ERF_dom"/>
</dbReference>
<proteinExistence type="inferred from homology"/>
<dbReference type="Proteomes" id="UP001293254">
    <property type="component" value="Unassembled WGS sequence"/>
</dbReference>
<protein>
    <submittedName>
        <fullName evidence="12">Ethylene-responsive transcription factor RAP2-4</fullName>
    </submittedName>
</protein>
<dbReference type="PRINTS" id="PR00367">
    <property type="entry name" value="ETHRSPELEMNT"/>
</dbReference>
<dbReference type="PANTHER" id="PTHR31657">
    <property type="entry name" value="ETHYLENE-RESPONSIVE TRANSCRIPTION FACTOR ERF061"/>
    <property type="match status" value="1"/>
</dbReference>
<dbReference type="GO" id="GO:0003700">
    <property type="term" value="F:DNA-binding transcription factor activity"/>
    <property type="evidence" value="ECO:0007669"/>
    <property type="project" value="InterPro"/>
</dbReference>
<evidence type="ECO:0000313" key="12">
    <source>
        <dbReference type="EMBL" id="KAK4430587.1"/>
    </source>
</evidence>
<dbReference type="CDD" id="cd00018">
    <property type="entry name" value="AP2"/>
    <property type="match status" value="1"/>
</dbReference>
<feature type="compositionally biased region" description="Polar residues" evidence="10">
    <location>
        <begin position="334"/>
        <end position="346"/>
    </location>
</feature>
<keyword evidence="13" id="KW-1185">Reference proteome</keyword>
<dbReference type="GO" id="GO:0000976">
    <property type="term" value="F:transcription cis-regulatory region binding"/>
    <property type="evidence" value="ECO:0007669"/>
    <property type="project" value="UniProtKB-ARBA"/>
</dbReference>
<keyword evidence="8" id="KW-0539">Nucleus</keyword>
<evidence type="ECO:0000256" key="7">
    <source>
        <dbReference type="ARBA" id="ARBA00023163"/>
    </source>
</evidence>
<dbReference type="Pfam" id="PF00847">
    <property type="entry name" value="AP2"/>
    <property type="match status" value="1"/>
</dbReference>
<comment type="subcellular location">
    <subcellularLocation>
        <location evidence="1">Nucleus</location>
    </subcellularLocation>
</comment>
<keyword evidence="7" id="KW-0804">Transcription</keyword>
<reference evidence="12" key="2">
    <citation type="journal article" date="2024" name="Plant">
        <title>Genomic evolution and insights into agronomic trait innovations of Sesamum species.</title>
        <authorList>
            <person name="Miao H."/>
            <person name="Wang L."/>
            <person name="Qu L."/>
            <person name="Liu H."/>
            <person name="Sun Y."/>
            <person name="Le M."/>
            <person name="Wang Q."/>
            <person name="Wei S."/>
            <person name="Zheng Y."/>
            <person name="Lin W."/>
            <person name="Duan Y."/>
            <person name="Cao H."/>
            <person name="Xiong S."/>
            <person name="Wang X."/>
            <person name="Wei L."/>
            <person name="Li C."/>
            <person name="Ma Q."/>
            <person name="Ju M."/>
            <person name="Zhao R."/>
            <person name="Li G."/>
            <person name="Mu C."/>
            <person name="Tian Q."/>
            <person name="Mei H."/>
            <person name="Zhang T."/>
            <person name="Gao T."/>
            <person name="Zhang H."/>
        </authorList>
    </citation>
    <scope>NUCLEOTIDE SEQUENCE</scope>
    <source>
        <strain evidence="12">3651</strain>
    </source>
</reference>
<evidence type="ECO:0000256" key="4">
    <source>
        <dbReference type="ARBA" id="ARBA00023015"/>
    </source>
</evidence>
<dbReference type="GO" id="GO:0005634">
    <property type="term" value="C:nucleus"/>
    <property type="evidence" value="ECO:0007669"/>
    <property type="project" value="UniProtKB-SubCell"/>
</dbReference>
<name>A0AAE1YIA3_9LAMI</name>
<dbReference type="FunFam" id="3.30.730.10:FF:000001">
    <property type="entry name" value="Ethylene-responsive transcription factor 2"/>
    <property type="match status" value="1"/>
</dbReference>
<feature type="compositionally biased region" description="Low complexity" evidence="10">
    <location>
        <begin position="35"/>
        <end position="70"/>
    </location>
</feature>
<dbReference type="PANTHER" id="PTHR31657:SF73">
    <property type="entry name" value="OS02G0752800 PROTEIN"/>
    <property type="match status" value="1"/>
</dbReference>
<dbReference type="AlphaFoldDB" id="A0AAE1YIA3"/>
<feature type="compositionally biased region" description="Low complexity" evidence="10">
    <location>
        <begin position="321"/>
        <end position="333"/>
    </location>
</feature>